<dbReference type="InterPro" id="IPR010914">
    <property type="entry name" value="RsgA_GTPase_dom"/>
</dbReference>
<dbReference type="PROSITE" id="PS50936">
    <property type="entry name" value="ENGC_GTPASE"/>
    <property type="match status" value="1"/>
</dbReference>
<keyword evidence="3" id="KW-0690">Ribosome biogenesis</keyword>
<proteinExistence type="inferred from homology"/>
<feature type="domain" description="EngC GTPase" evidence="4">
    <location>
        <begin position="129"/>
        <end position="275"/>
    </location>
</feature>
<comment type="cofactor">
    <cofactor evidence="3">
        <name>Zn(2+)</name>
        <dbReference type="ChEBI" id="CHEBI:29105"/>
    </cofactor>
    <text evidence="3">Binds 1 zinc ion per subunit.</text>
</comment>
<dbReference type="Proteomes" id="UP000824074">
    <property type="component" value="Unassembled WGS sequence"/>
</dbReference>
<keyword evidence="3" id="KW-0378">Hydrolase</keyword>
<sequence>MPHYNSYDSFKTKKSLEKKRRAKEKAFGKKNETVDNFIIDSCDEYGVVIEVRYDDAYILYNGEVVLAKLRKDINLVCNQVVFPGDKVGIVNVNDEYIINHLLKRTSILSRTKKDSTRLNDVGITKNIAANIDLAVIVVAAKEPPLHPKFIDRYLMILQNSNIPAVICLNKCDLKTDEDEEILDTYRNLGIDVIETSTYSNIGIDELKDRLINKQAIFVGNSGVGKSSLTNAIMGDDEIKTGHVSDKSKRGRHTTTTSKYYVWEENSSIIDTPGIRSLDVSSFNPLEIQDYFPEFENWKDKCKYKDCIHFNEPYDSCLVKQGVANGMISAERYESYLRIMGDVLGKNDYETIYKK</sequence>
<dbReference type="GO" id="GO:0005737">
    <property type="term" value="C:cytoplasm"/>
    <property type="evidence" value="ECO:0007669"/>
    <property type="project" value="UniProtKB-SubCell"/>
</dbReference>
<dbReference type="SUPFAM" id="SSF52540">
    <property type="entry name" value="P-loop containing nucleoside triphosphate hydrolases"/>
    <property type="match status" value="1"/>
</dbReference>
<comment type="subcellular location">
    <subcellularLocation>
        <location evidence="3">Cytoplasm</location>
    </subcellularLocation>
</comment>
<dbReference type="InterPro" id="IPR027417">
    <property type="entry name" value="P-loop_NTPase"/>
</dbReference>
<protein>
    <recommendedName>
        <fullName evidence="3">Small ribosomal subunit biogenesis GTPase RsgA</fullName>
        <ecNumber evidence="3">3.6.1.-</ecNumber>
    </recommendedName>
</protein>
<feature type="binding site" evidence="3">
    <location>
        <begin position="169"/>
        <end position="172"/>
    </location>
    <ligand>
        <name>GTP</name>
        <dbReference type="ChEBI" id="CHEBI:37565"/>
    </ligand>
</feature>
<dbReference type="NCBIfam" id="TIGR00157">
    <property type="entry name" value="ribosome small subunit-dependent GTPase A"/>
    <property type="match status" value="1"/>
</dbReference>
<dbReference type="InterPro" id="IPR030378">
    <property type="entry name" value="G_CP_dom"/>
</dbReference>
<dbReference type="PANTHER" id="PTHR32120:SF11">
    <property type="entry name" value="SMALL RIBOSOMAL SUBUNIT BIOGENESIS GTPASE RSGA 1, MITOCHONDRIAL-RELATED"/>
    <property type="match status" value="1"/>
</dbReference>
<dbReference type="HAMAP" id="MF_01820">
    <property type="entry name" value="GTPase_RsgA"/>
    <property type="match status" value="1"/>
</dbReference>
<name>A0A9D1LHU9_9FIRM</name>
<dbReference type="InterPro" id="IPR004881">
    <property type="entry name" value="Ribosome_biogen_GTPase_RsgA"/>
</dbReference>
<dbReference type="CDD" id="cd01854">
    <property type="entry name" value="YjeQ_EngC"/>
    <property type="match status" value="1"/>
</dbReference>
<dbReference type="GO" id="GO:0042274">
    <property type="term" value="P:ribosomal small subunit biogenesis"/>
    <property type="evidence" value="ECO:0007669"/>
    <property type="project" value="UniProtKB-UniRule"/>
</dbReference>
<feature type="binding site" evidence="3">
    <location>
        <position position="308"/>
    </location>
    <ligand>
        <name>Zn(2+)</name>
        <dbReference type="ChEBI" id="CHEBI:29105"/>
    </ligand>
</feature>
<comment type="caution">
    <text evidence="6">The sequence shown here is derived from an EMBL/GenBank/DDBJ whole genome shotgun (WGS) entry which is preliminary data.</text>
</comment>
<dbReference type="EC" id="3.6.1.-" evidence="3"/>
<keyword evidence="1 3" id="KW-0547">Nucleotide-binding</keyword>
<reference evidence="6" key="1">
    <citation type="submission" date="2020-10" db="EMBL/GenBank/DDBJ databases">
        <authorList>
            <person name="Gilroy R."/>
        </authorList>
    </citation>
    <scope>NUCLEOTIDE SEQUENCE</scope>
    <source>
        <strain evidence="6">CHK193-30670</strain>
    </source>
</reference>
<keyword evidence="2 3" id="KW-0342">GTP-binding</keyword>
<evidence type="ECO:0000256" key="1">
    <source>
        <dbReference type="ARBA" id="ARBA00022741"/>
    </source>
</evidence>
<dbReference type="Pfam" id="PF03193">
    <property type="entry name" value="RsgA_GTPase"/>
    <property type="match status" value="1"/>
</dbReference>
<keyword evidence="3" id="KW-0479">Metal-binding</keyword>
<reference evidence="6" key="2">
    <citation type="journal article" date="2021" name="PeerJ">
        <title>Extensive microbial diversity within the chicken gut microbiome revealed by metagenomics and culture.</title>
        <authorList>
            <person name="Gilroy R."/>
            <person name="Ravi A."/>
            <person name="Getino M."/>
            <person name="Pursley I."/>
            <person name="Horton D.L."/>
            <person name="Alikhan N.F."/>
            <person name="Baker D."/>
            <person name="Gharbi K."/>
            <person name="Hall N."/>
            <person name="Watson M."/>
            <person name="Adriaenssens E.M."/>
            <person name="Foster-Nyarko E."/>
            <person name="Jarju S."/>
            <person name="Secka A."/>
            <person name="Antonio M."/>
            <person name="Oren A."/>
            <person name="Chaudhuri R.R."/>
            <person name="La Ragione R."/>
            <person name="Hildebrand F."/>
            <person name="Pallen M.J."/>
        </authorList>
    </citation>
    <scope>NUCLEOTIDE SEQUENCE</scope>
    <source>
        <strain evidence="6">CHK193-30670</strain>
    </source>
</reference>
<feature type="domain" description="CP-type G" evidence="5">
    <location>
        <begin position="118"/>
        <end position="277"/>
    </location>
</feature>
<dbReference type="PROSITE" id="PS51721">
    <property type="entry name" value="G_CP"/>
    <property type="match status" value="1"/>
</dbReference>
<evidence type="ECO:0000259" key="4">
    <source>
        <dbReference type="PROSITE" id="PS50936"/>
    </source>
</evidence>
<feature type="binding site" evidence="3">
    <location>
        <position position="306"/>
    </location>
    <ligand>
        <name>Zn(2+)</name>
        <dbReference type="ChEBI" id="CHEBI:29105"/>
    </ligand>
</feature>
<comment type="subunit">
    <text evidence="3">Monomer. Associates with 30S ribosomal subunit, binds 16S rRNA.</text>
</comment>
<feature type="binding site" evidence="3">
    <location>
        <position position="316"/>
    </location>
    <ligand>
        <name>Zn(2+)</name>
        <dbReference type="ChEBI" id="CHEBI:29105"/>
    </ligand>
</feature>
<dbReference type="EMBL" id="DVMT01000033">
    <property type="protein sequence ID" value="HIU40314.1"/>
    <property type="molecule type" value="Genomic_DNA"/>
</dbReference>
<dbReference type="Gene3D" id="3.40.50.300">
    <property type="entry name" value="P-loop containing nucleotide triphosphate hydrolases"/>
    <property type="match status" value="1"/>
</dbReference>
<accession>A0A9D1LHU9</accession>
<organism evidence="6 7">
    <name type="scientific">Candidatus Aphodocola excrementigallinarum</name>
    <dbReference type="NCBI Taxonomy" id="2840670"/>
    <lineage>
        <taxon>Bacteria</taxon>
        <taxon>Bacillati</taxon>
        <taxon>Bacillota</taxon>
        <taxon>Bacilli</taxon>
        <taxon>Candidatus Aphodocola</taxon>
    </lineage>
</organism>
<dbReference type="PANTHER" id="PTHR32120">
    <property type="entry name" value="SMALL RIBOSOMAL SUBUNIT BIOGENESIS GTPASE RSGA"/>
    <property type="match status" value="1"/>
</dbReference>
<evidence type="ECO:0000313" key="6">
    <source>
        <dbReference type="EMBL" id="HIU40314.1"/>
    </source>
</evidence>
<evidence type="ECO:0000256" key="2">
    <source>
        <dbReference type="ARBA" id="ARBA00023134"/>
    </source>
</evidence>
<comment type="function">
    <text evidence="3">One of several proteins that assist in the late maturation steps of the functional core of the 30S ribosomal subunit. Helps release RbfA from mature subunits. May play a role in the assembly of ribosomal proteins into the subunit. Circularly permuted GTPase that catalyzes slow GTP hydrolysis, GTPase activity is stimulated by the 30S ribosomal subunit.</text>
</comment>
<evidence type="ECO:0000256" key="3">
    <source>
        <dbReference type="HAMAP-Rule" id="MF_01820"/>
    </source>
</evidence>
<keyword evidence="3" id="KW-0862">Zinc</keyword>
<dbReference type="GO" id="GO:0019843">
    <property type="term" value="F:rRNA binding"/>
    <property type="evidence" value="ECO:0007669"/>
    <property type="project" value="UniProtKB-KW"/>
</dbReference>
<feature type="binding site" evidence="3">
    <location>
        <position position="301"/>
    </location>
    <ligand>
        <name>Zn(2+)</name>
        <dbReference type="ChEBI" id="CHEBI:29105"/>
    </ligand>
</feature>
<comment type="similarity">
    <text evidence="3">Belongs to the TRAFAC class YlqF/YawG GTPase family. RsgA subfamily.</text>
</comment>
<dbReference type="GO" id="GO:0005525">
    <property type="term" value="F:GTP binding"/>
    <property type="evidence" value="ECO:0007669"/>
    <property type="project" value="UniProtKB-UniRule"/>
</dbReference>
<dbReference type="GO" id="GO:0046872">
    <property type="term" value="F:metal ion binding"/>
    <property type="evidence" value="ECO:0007669"/>
    <property type="project" value="UniProtKB-KW"/>
</dbReference>
<keyword evidence="3" id="KW-0694">RNA-binding</keyword>
<dbReference type="GO" id="GO:0003924">
    <property type="term" value="F:GTPase activity"/>
    <property type="evidence" value="ECO:0007669"/>
    <property type="project" value="UniProtKB-UniRule"/>
</dbReference>
<feature type="binding site" evidence="3">
    <location>
        <begin position="219"/>
        <end position="227"/>
    </location>
    <ligand>
        <name>GTP</name>
        <dbReference type="ChEBI" id="CHEBI:37565"/>
    </ligand>
</feature>
<evidence type="ECO:0000259" key="5">
    <source>
        <dbReference type="PROSITE" id="PS51721"/>
    </source>
</evidence>
<keyword evidence="3" id="KW-0699">rRNA-binding</keyword>
<dbReference type="Gene3D" id="1.10.40.50">
    <property type="entry name" value="Probable gtpase engc, domain 3"/>
    <property type="match status" value="1"/>
</dbReference>
<dbReference type="AlphaFoldDB" id="A0A9D1LHU9"/>
<evidence type="ECO:0000313" key="7">
    <source>
        <dbReference type="Proteomes" id="UP000824074"/>
    </source>
</evidence>
<keyword evidence="3" id="KW-0963">Cytoplasm</keyword>
<gene>
    <name evidence="3 6" type="primary">rsgA</name>
    <name evidence="6" type="ORF">IAB68_03350</name>
</gene>